<organism evidence="3 4">
    <name type="scientific">Melghiribacillus thermohalophilus</name>
    <dbReference type="NCBI Taxonomy" id="1324956"/>
    <lineage>
        <taxon>Bacteria</taxon>
        <taxon>Bacillati</taxon>
        <taxon>Bacillota</taxon>
        <taxon>Bacilli</taxon>
        <taxon>Bacillales</taxon>
        <taxon>Bacillaceae</taxon>
        <taxon>Melghiribacillus</taxon>
    </lineage>
</organism>
<name>A0A4R3N5F5_9BACI</name>
<keyword evidence="4" id="KW-1185">Reference proteome</keyword>
<feature type="transmembrane region" description="Helical" evidence="1">
    <location>
        <begin position="381"/>
        <end position="398"/>
    </location>
</feature>
<dbReference type="OrthoDB" id="2317554at2"/>
<keyword evidence="1" id="KW-0472">Membrane</keyword>
<protein>
    <submittedName>
        <fullName evidence="3">Putative membrane protein</fullName>
    </submittedName>
</protein>
<feature type="domain" description="YdbS-like PH" evidence="2">
    <location>
        <begin position="400"/>
        <end position="477"/>
    </location>
</feature>
<evidence type="ECO:0000313" key="3">
    <source>
        <dbReference type="EMBL" id="TCT22363.1"/>
    </source>
</evidence>
<keyword evidence="1" id="KW-0812">Transmembrane</keyword>
<dbReference type="InterPro" id="IPR014529">
    <property type="entry name" value="UCP026631"/>
</dbReference>
<evidence type="ECO:0000259" key="2">
    <source>
        <dbReference type="Pfam" id="PF03703"/>
    </source>
</evidence>
<feature type="transmembrane region" description="Helical" evidence="1">
    <location>
        <begin position="215"/>
        <end position="239"/>
    </location>
</feature>
<dbReference type="InterPro" id="IPR005182">
    <property type="entry name" value="YdbS-like_PH"/>
</dbReference>
<keyword evidence="1" id="KW-1133">Transmembrane helix</keyword>
<dbReference type="PANTHER" id="PTHR34473">
    <property type="entry name" value="UPF0699 TRANSMEMBRANE PROTEIN YDBS"/>
    <property type="match status" value="1"/>
</dbReference>
<feature type="transmembrane region" description="Helical" evidence="1">
    <location>
        <begin position="349"/>
        <end position="369"/>
    </location>
</feature>
<feature type="transmembrane region" description="Helical" evidence="1">
    <location>
        <begin position="174"/>
        <end position="195"/>
    </location>
</feature>
<dbReference type="AlphaFoldDB" id="A0A4R3N5F5"/>
<evidence type="ECO:0000313" key="4">
    <source>
        <dbReference type="Proteomes" id="UP000294650"/>
    </source>
</evidence>
<gene>
    <name evidence="3" type="ORF">EDD68_1099</name>
</gene>
<feature type="domain" description="YdbS-like PH" evidence="2">
    <location>
        <begin position="248"/>
        <end position="329"/>
    </location>
</feature>
<reference evidence="3 4" key="1">
    <citation type="submission" date="2019-03" db="EMBL/GenBank/DDBJ databases">
        <title>Genomic Encyclopedia of Type Strains, Phase IV (KMG-IV): sequencing the most valuable type-strain genomes for metagenomic binning, comparative biology and taxonomic classification.</title>
        <authorList>
            <person name="Goeker M."/>
        </authorList>
    </citation>
    <scope>NUCLEOTIDE SEQUENCE [LARGE SCALE GENOMIC DNA]</scope>
    <source>
        <strain evidence="3 4">DSM 25894</strain>
    </source>
</reference>
<dbReference type="PANTHER" id="PTHR34473:SF2">
    <property type="entry name" value="UPF0699 TRANSMEMBRANE PROTEIN YDBT"/>
    <property type="match status" value="1"/>
</dbReference>
<accession>A0A4R3N5F5</accession>
<dbReference type="Proteomes" id="UP000294650">
    <property type="component" value="Unassembled WGS sequence"/>
</dbReference>
<feature type="transmembrane region" description="Helical" evidence="1">
    <location>
        <begin position="44"/>
        <end position="67"/>
    </location>
</feature>
<feature type="domain" description="YdbS-like PH" evidence="2">
    <location>
        <begin position="60"/>
        <end position="137"/>
    </location>
</feature>
<sequence length="489" mass="57900">MRYHPLTILFRLWQFMKNHFVPGFVLFVIKGNSTFWLFEYGRYAFLFYASVHLIYIILNWFMTTYEFQDNQSFKLKKGIFVRQTSIIPFNRIQNVSQRTTLFHRIFGVTSLTFETAMDGVDDEIKFEVLTKKQASWLMDIVKRVEKNHTRLPETESKETIRIAEVHFSPSRRDLWKASFTSLSFLAVIPIAVSLYDKLEPFLPDPERYEGMFFQIINNIWLSIIIMIVAVCLFIVAGMFRTFVRYGKYEISSDDTHIYIKQGILNEVFFTIEKKKIQGLEMKQPLIKRLFGLAEVKLISSANSDFGDDSVQVNSLYPFLPMDQAVELIKKLLPSYSFDQEMVRLPKVSLLVKLLKPGWLWVIASLILYFFNPSIFDLHIPWWVWSVILLMIMMVNRFLDYYHTRYAISGDQVQWWHGGFTSRLFITRRKNVIEVGFTQSFLQRMFHLVSIQTKNRSTPVHIEGVADVPLSFARTFHQWYRERKKEVKVQ</sequence>
<proteinExistence type="predicted"/>
<dbReference type="RefSeq" id="WP_132371681.1">
    <property type="nucleotide sequence ID" value="NZ_SMAN01000009.1"/>
</dbReference>
<dbReference type="Pfam" id="PF03703">
    <property type="entry name" value="bPH_2"/>
    <property type="match status" value="3"/>
</dbReference>
<evidence type="ECO:0000256" key="1">
    <source>
        <dbReference type="SAM" id="Phobius"/>
    </source>
</evidence>
<dbReference type="EMBL" id="SMAN01000009">
    <property type="protein sequence ID" value="TCT22363.1"/>
    <property type="molecule type" value="Genomic_DNA"/>
</dbReference>
<comment type="caution">
    <text evidence="3">The sequence shown here is derived from an EMBL/GenBank/DDBJ whole genome shotgun (WGS) entry which is preliminary data.</text>
</comment>
<dbReference type="PIRSF" id="PIRSF026631">
    <property type="entry name" value="UCP026631"/>
    <property type="match status" value="1"/>
</dbReference>